<name>A0A0H5QHD6_9EUKA</name>
<evidence type="ECO:0000256" key="1">
    <source>
        <dbReference type="SAM" id="MobiDB-lite"/>
    </source>
</evidence>
<organism evidence="2">
    <name type="scientific">Spongospora subterranea</name>
    <dbReference type="NCBI Taxonomy" id="70186"/>
    <lineage>
        <taxon>Eukaryota</taxon>
        <taxon>Sar</taxon>
        <taxon>Rhizaria</taxon>
        <taxon>Endomyxa</taxon>
        <taxon>Phytomyxea</taxon>
        <taxon>Plasmodiophorida</taxon>
        <taxon>Plasmodiophoridae</taxon>
        <taxon>Spongospora</taxon>
    </lineage>
</organism>
<evidence type="ECO:0000313" key="2">
    <source>
        <dbReference type="EMBL" id="CRZ01072.1"/>
    </source>
</evidence>
<feature type="region of interest" description="Disordered" evidence="1">
    <location>
        <begin position="18"/>
        <end position="67"/>
    </location>
</feature>
<proteinExistence type="predicted"/>
<dbReference type="AlphaFoldDB" id="A0A0H5QHD6"/>
<feature type="compositionally biased region" description="Low complexity" evidence="1">
    <location>
        <begin position="40"/>
        <end position="60"/>
    </location>
</feature>
<reference evidence="2" key="1">
    <citation type="submission" date="2015-04" db="EMBL/GenBank/DDBJ databases">
        <title>The genome sequence of the plant pathogenic Rhizarian Plasmodiophora brassicae reveals insights in its biotrophic life cycle and the origin of chitin synthesis.</title>
        <authorList>
            <person name="Schwelm A."/>
            <person name="Fogelqvist J."/>
            <person name="Knaust A."/>
            <person name="Julke S."/>
            <person name="Lilja T."/>
            <person name="Dhandapani V."/>
            <person name="Bonilla-Rosso G."/>
            <person name="Karlsson M."/>
            <person name="Shevchenko A."/>
            <person name="Choi S.R."/>
            <person name="Kim H.G."/>
            <person name="Park J.Y."/>
            <person name="Lim Y.P."/>
            <person name="Ludwig-Muller J."/>
            <person name="Dixelius C."/>
        </authorList>
    </citation>
    <scope>NUCLEOTIDE SEQUENCE</scope>
    <source>
        <tissue evidence="2">Potato root galls</tissue>
    </source>
</reference>
<dbReference type="EMBL" id="HACM01000630">
    <property type="protein sequence ID" value="CRZ01072.1"/>
    <property type="molecule type" value="Transcribed_RNA"/>
</dbReference>
<accession>A0A0H5QHD6</accession>
<protein>
    <submittedName>
        <fullName evidence="2">Uncharacterized protein</fullName>
    </submittedName>
</protein>
<sequence>MTMTPSLIYRPSSHVLSRSNLGRRLAEPDPPSSSLSDFVSEPTASSTPSEENPPNKQNQQQDERSLTPWARSNLFRVQIHLIIDLNTDILGGLNRGQSVDNGPGFLDLQ</sequence>